<dbReference type="STRING" id="1280948.HY36_11980"/>
<organism evidence="3 4">
    <name type="scientific">Hyphomonas atlantica</name>
    <dbReference type="NCBI Taxonomy" id="1280948"/>
    <lineage>
        <taxon>Bacteria</taxon>
        <taxon>Pseudomonadati</taxon>
        <taxon>Pseudomonadota</taxon>
        <taxon>Alphaproteobacteria</taxon>
        <taxon>Hyphomonadales</taxon>
        <taxon>Hyphomonadaceae</taxon>
        <taxon>Hyphomonas</taxon>
    </lineage>
</organism>
<evidence type="ECO:0000259" key="2">
    <source>
        <dbReference type="Pfam" id="PF02657"/>
    </source>
</evidence>
<gene>
    <name evidence="3" type="ORF">HY36_11980</name>
</gene>
<dbReference type="InterPro" id="IPR003808">
    <property type="entry name" value="Fe-S_metab-assoc_dom"/>
</dbReference>
<evidence type="ECO:0000256" key="1">
    <source>
        <dbReference type="ARBA" id="ARBA00010282"/>
    </source>
</evidence>
<dbReference type="eggNOG" id="COG2166">
    <property type="taxonomic scope" value="Bacteria"/>
</dbReference>
<evidence type="ECO:0000313" key="3">
    <source>
        <dbReference type="EMBL" id="KCZ57889.1"/>
    </source>
</evidence>
<dbReference type="Gene3D" id="3.90.1010.10">
    <property type="match status" value="1"/>
</dbReference>
<reference evidence="3 4" key="1">
    <citation type="journal article" date="2014" name="Antonie Van Leeuwenhoek">
        <title>Hyphomonas beringensis sp. nov. and Hyphomonas chukchiensis sp. nov., isolated from surface seawater of the Bering Sea and Chukchi Sea.</title>
        <authorList>
            <person name="Li C."/>
            <person name="Lai Q."/>
            <person name="Li G."/>
            <person name="Dong C."/>
            <person name="Wang J."/>
            <person name="Liao Y."/>
            <person name="Shao Z."/>
        </authorList>
    </citation>
    <scope>NUCLEOTIDE SEQUENCE [LARGE SCALE GENOMIC DNA]</scope>
    <source>
        <strain evidence="3 4">22II1-22F38</strain>
    </source>
</reference>
<evidence type="ECO:0000313" key="4">
    <source>
        <dbReference type="Proteomes" id="UP000024547"/>
    </source>
</evidence>
<dbReference type="SUPFAM" id="SSF82649">
    <property type="entry name" value="SufE/NifU"/>
    <property type="match status" value="1"/>
</dbReference>
<accession>A0A059DWX4</accession>
<dbReference type="PANTHER" id="PTHR43597">
    <property type="entry name" value="SULFUR ACCEPTOR PROTEIN CSDE"/>
    <property type="match status" value="1"/>
</dbReference>
<dbReference type="AlphaFoldDB" id="A0A059DWX4"/>
<comment type="similarity">
    <text evidence="1">Belongs to the SufE family.</text>
</comment>
<comment type="caution">
    <text evidence="3">The sequence shown here is derived from an EMBL/GenBank/DDBJ whole genome shotgun (WGS) entry which is preliminary data.</text>
</comment>
<dbReference type="Proteomes" id="UP000024547">
    <property type="component" value="Unassembled WGS sequence"/>
</dbReference>
<dbReference type="EMBL" id="AWFH01000063">
    <property type="protein sequence ID" value="KCZ57889.1"/>
    <property type="molecule type" value="Genomic_DNA"/>
</dbReference>
<sequence>MTIAETADDIREEFSWLDDWEARYAHIIDLGKANPPLSPEERTEETRVRGCASQVWMVTDLADGQMTIRAESDAMIVSGLIALLIRLYSGAALDEITRFDAKALLDEIGVSGALTAQRSNGLASMLGRINKDAQAGLSAAGTNS</sequence>
<dbReference type="RefSeq" id="WP_035555681.1">
    <property type="nucleotide sequence ID" value="NZ_AWFH01000063.1"/>
</dbReference>
<protein>
    <submittedName>
        <fullName evidence="3">Cysteine desufuration protein SufE</fullName>
    </submittedName>
</protein>
<proteinExistence type="inferred from homology"/>
<dbReference type="OrthoDB" id="9799320at2"/>
<dbReference type="PANTHER" id="PTHR43597:SF5">
    <property type="entry name" value="SUFE-LIKE PROTEIN 2, CHLOROPLASTIC"/>
    <property type="match status" value="1"/>
</dbReference>
<feature type="domain" description="Fe-S metabolism associated" evidence="2">
    <location>
        <begin position="12"/>
        <end position="131"/>
    </location>
</feature>
<dbReference type="Pfam" id="PF02657">
    <property type="entry name" value="SufE"/>
    <property type="match status" value="1"/>
</dbReference>
<dbReference type="PATRIC" id="fig|1280948.3.peg.3516"/>
<name>A0A059DWX4_9PROT</name>
<keyword evidence="4" id="KW-1185">Reference proteome</keyword>